<dbReference type="NCBIfam" id="TIGR03367">
    <property type="entry name" value="queuosine_QueD"/>
    <property type="match status" value="1"/>
</dbReference>
<evidence type="ECO:0000256" key="9">
    <source>
        <dbReference type="ARBA" id="ARBA00031449"/>
    </source>
</evidence>
<proteinExistence type="inferred from homology"/>
<dbReference type="RefSeq" id="WP_015880475.1">
    <property type="nucleotide sequence ID" value="NZ_JAIVAC010000002.1"/>
</dbReference>
<comment type="cofactor">
    <cofactor evidence="1">
        <name>Zn(2+)</name>
        <dbReference type="ChEBI" id="CHEBI:29105"/>
    </cofactor>
</comment>
<evidence type="ECO:0000256" key="1">
    <source>
        <dbReference type="ARBA" id="ARBA00001947"/>
    </source>
</evidence>
<sequence>MKHAPFLAPTSVESKQEGSLIYCPHRVQIVKEVTFDAAHHLFDYDGKCRALHGHTYKLQMGVSGFLDNRGMTLDFGDLKKIFKEELEPYLDHRYLNESLPYMNTTAENMCYWIFEQLATHLPNERDVRVEFVRLYETPTSYAEFRREWLVES</sequence>
<keyword evidence="6" id="KW-0479">Metal-binding</keyword>
<comment type="similarity">
    <text evidence="3">Belongs to the PTPS family. QueD subfamily.</text>
</comment>
<evidence type="ECO:0000256" key="6">
    <source>
        <dbReference type="ARBA" id="ARBA00022723"/>
    </source>
</evidence>
<dbReference type="GO" id="GO:0070497">
    <property type="term" value="F:6-carboxytetrahydropterin synthase activity"/>
    <property type="evidence" value="ECO:0007669"/>
    <property type="project" value="UniProtKB-EC"/>
</dbReference>
<comment type="catalytic activity">
    <reaction evidence="10">
        <text>7,8-dihydroneopterin 3'-triphosphate + H2O = 6-carboxy-5,6,7,8-tetrahydropterin + triphosphate + acetaldehyde + 2 H(+)</text>
        <dbReference type="Rhea" id="RHEA:27966"/>
        <dbReference type="ChEBI" id="CHEBI:15343"/>
        <dbReference type="ChEBI" id="CHEBI:15377"/>
        <dbReference type="ChEBI" id="CHEBI:15378"/>
        <dbReference type="ChEBI" id="CHEBI:18036"/>
        <dbReference type="ChEBI" id="CHEBI:58462"/>
        <dbReference type="ChEBI" id="CHEBI:61032"/>
        <dbReference type="EC" id="4.1.2.50"/>
    </reaction>
</comment>
<dbReference type="EMBL" id="JBHTCE010000002">
    <property type="protein sequence ID" value="MFC7390820.1"/>
    <property type="molecule type" value="Genomic_DNA"/>
</dbReference>
<comment type="pathway">
    <text evidence="2">Purine metabolism; 7-cyano-7-deazaguanine biosynthesis.</text>
</comment>
<dbReference type="Proteomes" id="UP001596439">
    <property type="component" value="Unassembled WGS sequence"/>
</dbReference>
<evidence type="ECO:0000256" key="7">
    <source>
        <dbReference type="ARBA" id="ARBA00022833"/>
    </source>
</evidence>
<evidence type="ECO:0000256" key="3">
    <source>
        <dbReference type="ARBA" id="ARBA00008900"/>
    </source>
</evidence>
<keyword evidence="7" id="KW-0862">Zinc</keyword>
<reference evidence="12" key="1">
    <citation type="journal article" date="2019" name="Int. J. Syst. Evol. Microbiol.">
        <title>The Global Catalogue of Microorganisms (GCM) 10K type strain sequencing project: providing services to taxonomists for standard genome sequencing and annotation.</title>
        <authorList>
            <consortium name="The Broad Institute Genomics Platform"/>
            <consortium name="The Broad Institute Genome Sequencing Center for Infectious Disease"/>
            <person name="Wu L."/>
            <person name="Ma J."/>
        </authorList>
    </citation>
    <scope>NUCLEOTIDE SEQUENCE [LARGE SCALE GENOMIC DNA]</scope>
    <source>
        <strain evidence="12">CCUG 55590</strain>
    </source>
</reference>
<protein>
    <recommendedName>
        <fullName evidence="5">6-carboxy-5,6,7,8-tetrahydropterin synthase</fullName>
        <ecNumber evidence="4">4.1.2.50</ecNumber>
    </recommendedName>
    <alternativeName>
        <fullName evidence="9">Queuosine biosynthesis protein QueD</fullName>
    </alternativeName>
</protein>
<evidence type="ECO:0000313" key="12">
    <source>
        <dbReference type="Proteomes" id="UP001596439"/>
    </source>
</evidence>
<gene>
    <name evidence="11" type="primary">queD</name>
    <name evidence="11" type="ORF">ACFQO8_11760</name>
</gene>
<dbReference type="InterPro" id="IPR038418">
    <property type="entry name" value="6-PTP_synth/QueD_sf"/>
</dbReference>
<organism evidence="11 12">
    <name type="scientific">Exiguobacterium aestuarii</name>
    <dbReference type="NCBI Taxonomy" id="273527"/>
    <lineage>
        <taxon>Bacteria</taxon>
        <taxon>Bacillati</taxon>
        <taxon>Bacillota</taxon>
        <taxon>Bacilli</taxon>
        <taxon>Bacillales</taxon>
        <taxon>Bacillales Family XII. Incertae Sedis</taxon>
        <taxon>Exiguobacterium</taxon>
    </lineage>
</organism>
<evidence type="ECO:0000256" key="10">
    <source>
        <dbReference type="ARBA" id="ARBA00048807"/>
    </source>
</evidence>
<keyword evidence="8 11" id="KW-0456">Lyase</keyword>
<dbReference type="PANTHER" id="PTHR12589:SF7">
    <property type="entry name" value="6-PYRUVOYL TETRAHYDROBIOPTERIN SYNTHASE"/>
    <property type="match status" value="1"/>
</dbReference>
<accession>A0ABW2PQL6</accession>
<dbReference type="Gene3D" id="3.30.479.10">
    <property type="entry name" value="6-pyruvoyl tetrahydropterin synthase/QueD"/>
    <property type="match status" value="2"/>
</dbReference>
<dbReference type="Pfam" id="PF01242">
    <property type="entry name" value="PTPS"/>
    <property type="match status" value="1"/>
</dbReference>
<name>A0ABW2PQL6_9BACL</name>
<evidence type="ECO:0000256" key="2">
    <source>
        <dbReference type="ARBA" id="ARBA00005061"/>
    </source>
</evidence>
<evidence type="ECO:0000256" key="5">
    <source>
        <dbReference type="ARBA" id="ARBA00018141"/>
    </source>
</evidence>
<comment type="caution">
    <text evidence="11">The sequence shown here is derived from an EMBL/GenBank/DDBJ whole genome shotgun (WGS) entry which is preliminary data.</text>
</comment>
<evidence type="ECO:0000313" key="11">
    <source>
        <dbReference type="EMBL" id="MFC7390820.1"/>
    </source>
</evidence>
<dbReference type="InterPro" id="IPR007115">
    <property type="entry name" value="6-PTP_synth/QueD"/>
</dbReference>
<dbReference type="PANTHER" id="PTHR12589">
    <property type="entry name" value="PYRUVOYL TETRAHYDROBIOPTERIN SYNTHASE"/>
    <property type="match status" value="1"/>
</dbReference>
<keyword evidence="12" id="KW-1185">Reference proteome</keyword>
<evidence type="ECO:0000256" key="8">
    <source>
        <dbReference type="ARBA" id="ARBA00023239"/>
    </source>
</evidence>
<evidence type="ECO:0000256" key="4">
    <source>
        <dbReference type="ARBA" id="ARBA00012982"/>
    </source>
</evidence>
<dbReference type="GeneID" id="99710794"/>
<dbReference type="EC" id="4.1.2.50" evidence="4"/>
<dbReference type="SUPFAM" id="SSF55620">
    <property type="entry name" value="Tetrahydrobiopterin biosynthesis enzymes-like"/>
    <property type="match status" value="1"/>
</dbReference>